<dbReference type="InterPro" id="IPR032816">
    <property type="entry name" value="VTT_dom"/>
</dbReference>
<evidence type="ECO:0000256" key="2">
    <source>
        <dbReference type="ARBA" id="ARBA00022475"/>
    </source>
</evidence>
<dbReference type="PANTHER" id="PTHR12677">
    <property type="entry name" value="GOLGI APPARATUS MEMBRANE PROTEIN TVP38-RELATED"/>
    <property type="match status" value="1"/>
</dbReference>
<evidence type="ECO:0000313" key="8">
    <source>
        <dbReference type="EMBL" id="TYR77029.1"/>
    </source>
</evidence>
<name>A0A5D4KJG8_9BACI</name>
<comment type="caution">
    <text evidence="6">Lacks conserved residue(s) required for the propagation of feature annotation.</text>
</comment>
<evidence type="ECO:0000256" key="4">
    <source>
        <dbReference type="ARBA" id="ARBA00022989"/>
    </source>
</evidence>
<comment type="subcellular location">
    <subcellularLocation>
        <location evidence="1 6">Cell membrane</location>
        <topology evidence="1 6">Multi-pass membrane protein</topology>
    </subcellularLocation>
</comment>
<evidence type="ECO:0000313" key="9">
    <source>
        <dbReference type="Proteomes" id="UP000323317"/>
    </source>
</evidence>
<dbReference type="EMBL" id="VTEH01000002">
    <property type="protein sequence ID" value="TYR77029.1"/>
    <property type="molecule type" value="Genomic_DNA"/>
</dbReference>
<dbReference type="InterPro" id="IPR015414">
    <property type="entry name" value="TMEM64"/>
</dbReference>
<feature type="transmembrane region" description="Helical" evidence="6">
    <location>
        <begin position="12"/>
        <end position="34"/>
    </location>
</feature>
<feature type="transmembrane region" description="Helical" evidence="6">
    <location>
        <begin position="46"/>
        <end position="71"/>
    </location>
</feature>
<feature type="transmembrane region" description="Helical" evidence="6">
    <location>
        <begin position="163"/>
        <end position="180"/>
    </location>
</feature>
<comment type="caution">
    <text evidence="8">The sequence shown here is derived from an EMBL/GenBank/DDBJ whole genome shotgun (WGS) entry which is preliminary data.</text>
</comment>
<keyword evidence="4 6" id="KW-1133">Transmembrane helix</keyword>
<dbReference type="GO" id="GO:0005886">
    <property type="term" value="C:plasma membrane"/>
    <property type="evidence" value="ECO:0007669"/>
    <property type="project" value="UniProtKB-SubCell"/>
</dbReference>
<evidence type="ECO:0000259" key="7">
    <source>
        <dbReference type="Pfam" id="PF09335"/>
    </source>
</evidence>
<feature type="transmembrane region" description="Helical" evidence="6">
    <location>
        <begin position="100"/>
        <end position="124"/>
    </location>
</feature>
<keyword evidence="3 6" id="KW-0812">Transmembrane</keyword>
<evidence type="ECO:0000256" key="5">
    <source>
        <dbReference type="ARBA" id="ARBA00023136"/>
    </source>
</evidence>
<dbReference type="Pfam" id="PF09335">
    <property type="entry name" value="VTT_dom"/>
    <property type="match status" value="1"/>
</dbReference>
<evidence type="ECO:0000256" key="3">
    <source>
        <dbReference type="ARBA" id="ARBA00022692"/>
    </source>
</evidence>
<comment type="similarity">
    <text evidence="6">Belongs to the TVP38/TMEM64 family.</text>
</comment>
<organism evidence="8 9">
    <name type="scientific">Rossellomorea vietnamensis</name>
    <dbReference type="NCBI Taxonomy" id="218284"/>
    <lineage>
        <taxon>Bacteria</taxon>
        <taxon>Bacillati</taxon>
        <taxon>Bacillota</taxon>
        <taxon>Bacilli</taxon>
        <taxon>Bacillales</taxon>
        <taxon>Bacillaceae</taxon>
        <taxon>Rossellomorea</taxon>
    </lineage>
</organism>
<protein>
    <recommendedName>
        <fullName evidence="6">TVP38/TMEM64 family membrane protein</fullName>
    </recommendedName>
</protein>
<keyword evidence="2 6" id="KW-1003">Cell membrane</keyword>
<dbReference type="AlphaFoldDB" id="A0A5D4KJG8"/>
<dbReference type="PANTHER" id="PTHR12677:SF55">
    <property type="entry name" value="UNDECAPRENYL PHOSPHATE TRANSPORTER SAOUHSC_00901-RELATED"/>
    <property type="match status" value="1"/>
</dbReference>
<proteinExistence type="inferred from homology"/>
<evidence type="ECO:0000256" key="6">
    <source>
        <dbReference type="RuleBase" id="RU366058"/>
    </source>
</evidence>
<gene>
    <name evidence="8" type="ORF">FZC79_04845</name>
</gene>
<evidence type="ECO:0000256" key="1">
    <source>
        <dbReference type="ARBA" id="ARBA00004651"/>
    </source>
</evidence>
<reference evidence="8 9" key="1">
    <citation type="submission" date="2019-08" db="EMBL/GenBank/DDBJ databases">
        <title>Bacillus genomes from the desert of Cuatro Cienegas, Coahuila.</title>
        <authorList>
            <person name="Olmedo-Alvarez G."/>
        </authorList>
    </citation>
    <scope>NUCLEOTIDE SEQUENCE [LARGE SCALE GENOMIC DNA]</scope>
    <source>
        <strain evidence="8 9">CH40_1T</strain>
    </source>
</reference>
<sequence length="186" mass="19990">MENIIAEWLGSLNGPAAAGVSILLNIIISTLGVIPSVFLTAANISIFGFEFGLFLSFTGEVLGAIISFILYRKGLRKIASRKSIQQKHLKKLLHSKGREAFLLVLGLRLFPFAPSGLVTLAGAFSTMSILNFAAASTLGKIPAILIEAYSVQEVLLMSGTGKFILTLTAIVLIGSFIIRVRKSPRR</sequence>
<accession>A0A5D4KJG8</accession>
<keyword evidence="5 6" id="KW-0472">Membrane</keyword>
<feature type="domain" description="VTT" evidence="7">
    <location>
        <begin position="34"/>
        <end position="152"/>
    </location>
</feature>
<dbReference type="Proteomes" id="UP000323317">
    <property type="component" value="Unassembled WGS sequence"/>
</dbReference>
<dbReference type="RefSeq" id="WP_148945720.1">
    <property type="nucleotide sequence ID" value="NZ_JBNIKK010000005.1"/>
</dbReference>